<name>A0A1I8GPH4_9PLAT</name>
<dbReference type="GO" id="GO:0016757">
    <property type="term" value="F:glycosyltransferase activity"/>
    <property type="evidence" value="ECO:0007669"/>
    <property type="project" value="UniProtKB-UniRule"/>
</dbReference>
<evidence type="ECO:0000256" key="2">
    <source>
        <dbReference type="ARBA" id="ARBA00007647"/>
    </source>
</evidence>
<evidence type="ECO:0000256" key="8">
    <source>
        <dbReference type="RuleBase" id="RU366017"/>
    </source>
</evidence>
<dbReference type="GO" id="GO:0016020">
    <property type="term" value="C:membrane"/>
    <property type="evidence" value="ECO:0007669"/>
    <property type="project" value="UniProtKB-SubCell"/>
</dbReference>
<evidence type="ECO:0000256" key="1">
    <source>
        <dbReference type="ARBA" id="ARBA00004167"/>
    </source>
</evidence>
<dbReference type="Proteomes" id="UP000095280">
    <property type="component" value="Unplaced"/>
</dbReference>
<protein>
    <recommendedName>
        <fullName evidence="8">Glycosyltransferase family 92 protein</fullName>
        <ecNumber evidence="8">2.4.1.-</ecNumber>
    </recommendedName>
</protein>
<dbReference type="PANTHER" id="PTHR21461:SF69">
    <property type="entry name" value="GLYCOSYLTRANSFERASE FAMILY 92 PROTEIN"/>
    <property type="match status" value="1"/>
</dbReference>
<comment type="similarity">
    <text evidence="2 8">Belongs to the glycosyltransferase 92 family.</text>
</comment>
<evidence type="ECO:0000256" key="3">
    <source>
        <dbReference type="ARBA" id="ARBA00022676"/>
    </source>
</evidence>
<evidence type="ECO:0000313" key="9">
    <source>
        <dbReference type="Proteomes" id="UP000095280"/>
    </source>
</evidence>
<keyword evidence="5" id="KW-0812">Transmembrane</keyword>
<reference evidence="10" key="1">
    <citation type="submission" date="2016-11" db="UniProtKB">
        <authorList>
            <consortium name="WormBaseParasite"/>
        </authorList>
    </citation>
    <scope>IDENTIFICATION</scope>
</reference>
<sequence>MLFSIRLGRHSIGNSGRHCLLCFAVLMILIAGLRFIRPLNKASDSLADVSHVTMAETHEARRVHWCRTNASHSPAFGQEHQFLSSNPADRSLFTYSAFYDRRDSSRRPVVRVVGIALGGRVDGQLCQLWYRRDTSAWYQRSAMVAVPATAEIVPGGHAWPYDSVVISCINPARDREVPYGVSFARFAVCMSPLQSKYNKVDELVQTLELNRLFGADHFFVYKHSTSRRVTELLSNKHFASDVTVLPFQPPLKVDVDPQPPGYVVELKYFGQCAMLQDCLMRAAAQYEFAVFTDMDEVIVPRGERFRSWRDLTRAFMSDGSIGGLAFKNAFFRLEWASDPEVSRNATITGLKLSALLKLRREAEIYSPISRSKMIAQPHHVRILGVHNVWRYFNGRSTEYVKFETAGLHHYRSWGRGLEKKSVRDPAMLLYKEQLIARVLRARIALRLPVQ</sequence>
<evidence type="ECO:0000256" key="5">
    <source>
        <dbReference type="ARBA" id="ARBA00022692"/>
    </source>
</evidence>
<dbReference type="Pfam" id="PF01697">
    <property type="entry name" value="Glyco_transf_92"/>
    <property type="match status" value="1"/>
</dbReference>
<proteinExistence type="inferred from homology"/>
<evidence type="ECO:0000256" key="7">
    <source>
        <dbReference type="ARBA" id="ARBA00023136"/>
    </source>
</evidence>
<evidence type="ECO:0000313" key="10">
    <source>
        <dbReference type="WBParaSite" id="maker-uti_cns_0002520-snap-gene-0.9-mRNA-1"/>
    </source>
</evidence>
<evidence type="ECO:0000256" key="6">
    <source>
        <dbReference type="ARBA" id="ARBA00022989"/>
    </source>
</evidence>
<keyword evidence="3 8" id="KW-0328">Glycosyltransferase</keyword>
<dbReference type="InterPro" id="IPR008166">
    <property type="entry name" value="Glyco_transf_92"/>
</dbReference>
<comment type="subcellular location">
    <subcellularLocation>
        <location evidence="1">Membrane</location>
        <topology evidence="1">Single-pass membrane protein</topology>
    </subcellularLocation>
</comment>
<accession>A0A1I8GPH4</accession>
<keyword evidence="9" id="KW-1185">Reference proteome</keyword>
<dbReference type="EC" id="2.4.1.-" evidence="8"/>
<keyword evidence="7" id="KW-0472">Membrane</keyword>
<dbReference type="WBParaSite" id="maker-uti_cns_0002520-snap-gene-0.9-mRNA-1">
    <property type="protein sequence ID" value="maker-uti_cns_0002520-snap-gene-0.9-mRNA-1"/>
    <property type="gene ID" value="maker-uti_cns_0002520-snap-gene-0.9"/>
</dbReference>
<keyword evidence="6" id="KW-1133">Transmembrane helix</keyword>
<organism evidence="9 10">
    <name type="scientific">Macrostomum lignano</name>
    <dbReference type="NCBI Taxonomy" id="282301"/>
    <lineage>
        <taxon>Eukaryota</taxon>
        <taxon>Metazoa</taxon>
        <taxon>Spiralia</taxon>
        <taxon>Lophotrochozoa</taxon>
        <taxon>Platyhelminthes</taxon>
        <taxon>Rhabditophora</taxon>
        <taxon>Macrostomorpha</taxon>
        <taxon>Macrostomida</taxon>
        <taxon>Macrostomidae</taxon>
        <taxon>Macrostomum</taxon>
    </lineage>
</organism>
<keyword evidence="4 8" id="KW-0808">Transferase</keyword>
<dbReference type="PANTHER" id="PTHR21461">
    <property type="entry name" value="GLYCOSYLTRANSFERASE FAMILY 92 PROTEIN"/>
    <property type="match status" value="1"/>
</dbReference>
<dbReference type="GO" id="GO:0005737">
    <property type="term" value="C:cytoplasm"/>
    <property type="evidence" value="ECO:0007669"/>
    <property type="project" value="TreeGrafter"/>
</dbReference>
<evidence type="ECO:0000256" key="4">
    <source>
        <dbReference type="ARBA" id="ARBA00022679"/>
    </source>
</evidence>
<dbReference type="AlphaFoldDB" id="A0A1I8GPH4"/>